<organism evidence="1 2">
    <name type="scientific">Jannaschia donghaensis</name>
    <dbReference type="NCBI Taxonomy" id="420998"/>
    <lineage>
        <taxon>Bacteria</taxon>
        <taxon>Pseudomonadati</taxon>
        <taxon>Pseudomonadota</taxon>
        <taxon>Alphaproteobacteria</taxon>
        <taxon>Rhodobacterales</taxon>
        <taxon>Roseobacteraceae</taxon>
        <taxon>Jannaschia</taxon>
    </lineage>
</organism>
<sequence>MLQNSGSFMRFPFRLVAFLGAASSGATIGYSLADRPPAPIVLTQADDVVLPDVPVIPVETPVPRADPWTLRQEAAVFDDLTNVYLSVPSDAPLACGPRRRASLLLRCLEDRTAVYIAHDCATPAGDLDGWSVDLRLDDHPVEQMWMQVDSRGEAFGLWDYQQARVFIERLLMSDTLHLRFAEAGGLISEMAFPVSDLTGHVDVLTQACNWSDVPPWEIGPQPLDRAEPEPVKIAGQVGARTVR</sequence>
<dbReference type="Proteomes" id="UP000049222">
    <property type="component" value="Unassembled WGS sequence"/>
</dbReference>
<evidence type="ECO:0000313" key="1">
    <source>
        <dbReference type="EMBL" id="CTQ49927.1"/>
    </source>
</evidence>
<name>A0A0M6YKX4_9RHOB</name>
<dbReference type="Pfam" id="PF11319">
    <property type="entry name" value="VasI"/>
    <property type="match status" value="1"/>
</dbReference>
<dbReference type="InterPro" id="IPR017738">
    <property type="entry name" value="T6SS-assoc_VCA0118"/>
</dbReference>
<protein>
    <recommendedName>
        <fullName evidence="3">Type VI secretion-associated protein, family</fullName>
    </recommendedName>
</protein>
<gene>
    <name evidence="1" type="ORF">JDO7802_01944</name>
</gene>
<reference evidence="1 2" key="1">
    <citation type="submission" date="2015-07" db="EMBL/GenBank/DDBJ databases">
        <authorList>
            <person name="Noorani M."/>
        </authorList>
    </citation>
    <scope>NUCLEOTIDE SEQUENCE [LARGE SCALE GENOMIC DNA]</scope>
    <source>
        <strain evidence="1 2">CECT 7802</strain>
    </source>
</reference>
<dbReference type="EMBL" id="CXSU01000012">
    <property type="protein sequence ID" value="CTQ49927.1"/>
    <property type="molecule type" value="Genomic_DNA"/>
</dbReference>
<evidence type="ECO:0008006" key="3">
    <source>
        <dbReference type="Google" id="ProtNLM"/>
    </source>
</evidence>
<evidence type="ECO:0000313" key="2">
    <source>
        <dbReference type="Proteomes" id="UP000049222"/>
    </source>
</evidence>
<dbReference type="STRING" id="420998.JDO7802_01944"/>
<keyword evidence="2" id="KW-1185">Reference proteome</keyword>
<accession>A0A0M6YKX4</accession>
<proteinExistence type="predicted"/>
<dbReference type="OrthoDB" id="7658880at2"/>
<dbReference type="AlphaFoldDB" id="A0A0M6YKX4"/>